<evidence type="ECO:0000313" key="1">
    <source>
        <dbReference type="EMBL" id="KAH6932272.1"/>
    </source>
</evidence>
<protein>
    <submittedName>
        <fullName evidence="1">Uncharacterized protein</fullName>
    </submittedName>
</protein>
<reference evidence="1" key="1">
    <citation type="submission" date="2020-05" db="EMBL/GenBank/DDBJ databases">
        <title>Large-scale comparative analyses of tick genomes elucidate their genetic diversity and vector capacities.</title>
        <authorList>
            <person name="Jia N."/>
            <person name="Wang J."/>
            <person name="Shi W."/>
            <person name="Du L."/>
            <person name="Sun Y."/>
            <person name="Zhan W."/>
            <person name="Jiang J."/>
            <person name="Wang Q."/>
            <person name="Zhang B."/>
            <person name="Ji P."/>
            <person name="Sakyi L.B."/>
            <person name="Cui X."/>
            <person name="Yuan T."/>
            <person name="Jiang B."/>
            <person name="Yang W."/>
            <person name="Lam T.T.-Y."/>
            <person name="Chang Q."/>
            <person name="Ding S."/>
            <person name="Wang X."/>
            <person name="Zhu J."/>
            <person name="Ruan X."/>
            <person name="Zhao L."/>
            <person name="Wei J."/>
            <person name="Que T."/>
            <person name="Du C."/>
            <person name="Cheng J."/>
            <person name="Dai P."/>
            <person name="Han X."/>
            <person name="Huang E."/>
            <person name="Gao Y."/>
            <person name="Liu J."/>
            <person name="Shao H."/>
            <person name="Ye R."/>
            <person name="Li L."/>
            <person name="Wei W."/>
            <person name="Wang X."/>
            <person name="Wang C."/>
            <person name="Yang T."/>
            <person name="Huo Q."/>
            <person name="Li W."/>
            <person name="Guo W."/>
            <person name="Chen H."/>
            <person name="Zhou L."/>
            <person name="Ni X."/>
            <person name="Tian J."/>
            <person name="Zhou Y."/>
            <person name="Sheng Y."/>
            <person name="Liu T."/>
            <person name="Pan Y."/>
            <person name="Xia L."/>
            <person name="Li J."/>
            <person name="Zhao F."/>
            <person name="Cao W."/>
        </authorList>
    </citation>
    <scope>NUCLEOTIDE SEQUENCE</scope>
    <source>
        <strain evidence="1">Hyas-2018</strain>
    </source>
</reference>
<dbReference type="EMBL" id="CM023484">
    <property type="protein sequence ID" value="KAH6932272.1"/>
    <property type="molecule type" value="Genomic_DNA"/>
</dbReference>
<organism evidence="1 2">
    <name type="scientific">Hyalomma asiaticum</name>
    <name type="common">Tick</name>
    <dbReference type="NCBI Taxonomy" id="266040"/>
    <lineage>
        <taxon>Eukaryota</taxon>
        <taxon>Metazoa</taxon>
        <taxon>Ecdysozoa</taxon>
        <taxon>Arthropoda</taxon>
        <taxon>Chelicerata</taxon>
        <taxon>Arachnida</taxon>
        <taxon>Acari</taxon>
        <taxon>Parasitiformes</taxon>
        <taxon>Ixodida</taxon>
        <taxon>Ixodoidea</taxon>
        <taxon>Ixodidae</taxon>
        <taxon>Hyalomminae</taxon>
        <taxon>Hyalomma</taxon>
    </lineage>
</organism>
<dbReference type="Proteomes" id="UP000821845">
    <property type="component" value="Chromosome 4"/>
</dbReference>
<sequence length="383" mass="42069">MSFRCGIALHAIAQLKEDTTVCHLQEMVHKAAVALFLIWVSSERLVGATAPKSRPHIVFVLADDLGWNDVSFHGSPQIPTPNLDALASTGVVLNNYYVMPVCSPSRGALLSGLYSIHVGLHNGVLKPAQPAALPLGVKIMPEHFKDLGYETHLIGKWHIGYYSLKYTPTCRGFDTFFGFYIGGVDYYSHVLNIPLFLYLAHQATHSGSGSTILQAPEENVEKFPYIGDRNRTIYAGMTDALDQSVGAVLEALEAASMLDDTIIVFSSDNGGAPYKGSPYDNMGSNWPLRGSKDTLWEGGVRGAAFVWARQLCSHRRVSQQLMHVTDWLPTLYSAADSLMGVFYGYRESYATGHLVRVCEQSSRGTLSCVGTKILRMDEPCLTR</sequence>
<evidence type="ECO:0000313" key="2">
    <source>
        <dbReference type="Proteomes" id="UP000821845"/>
    </source>
</evidence>
<accession>A0ACB7SGJ8</accession>
<proteinExistence type="predicted"/>
<gene>
    <name evidence="1" type="ORF">HPB50_004145</name>
</gene>
<comment type="caution">
    <text evidence="1">The sequence shown here is derived from an EMBL/GenBank/DDBJ whole genome shotgun (WGS) entry which is preliminary data.</text>
</comment>
<name>A0ACB7SGJ8_HYAAI</name>
<keyword evidence="2" id="KW-1185">Reference proteome</keyword>